<evidence type="ECO:0000256" key="1">
    <source>
        <dbReference type="SAM" id="MobiDB-lite"/>
    </source>
</evidence>
<evidence type="ECO:0000313" key="4">
    <source>
        <dbReference type="Proteomes" id="UP001595925"/>
    </source>
</evidence>
<dbReference type="AlphaFoldDB" id="A0ABD5QC38"/>
<gene>
    <name evidence="3" type="ORF">ACFPFO_05915</name>
</gene>
<feature type="transmembrane region" description="Helical" evidence="2">
    <location>
        <begin position="56"/>
        <end position="79"/>
    </location>
</feature>
<feature type="compositionally biased region" description="Polar residues" evidence="1">
    <location>
        <begin position="152"/>
        <end position="164"/>
    </location>
</feature>
<name>A0ABD5QC38_9EURY</name>
<dbReference type="RefSeq" id="WP_224830003.1">
    <property type="nucleotide sequence ID" value="NZ_JAIVEF010000034.1"/>
</dbReference>
<keyword evidence="2" id="KW-0472">Membrane</keyword>
<dbReference type="EMBL" id="JBHSJG010000021">
    <property type="protein sequence ID" value="MFC4987310.1"/>
    <property type="molecule type" value="Genomic_DNA"/>
</dbReference>
<protein>
    <submittedName>
        <fullName evidence="3">SHOCT domain-containing protein</fullName>
    </submittedName>
</protein>
<feature type="region of interest" description="Disordered" evidence="1">
    <location>
        <begin position="147"/>
        <end position="171"/>
    </location>
</feature>
<keyword evidence="2" id="KW-0812">Transmembrane</keyword>
<sequence length="171" mass="18762">MVARHWLYFGGFVVTAIAIVGAGLMGVFEGLSVLSGGVPGSEELAVLTMLSAAAEWIVIVLVLGLIALVFLTAAIVSILRNASLPRDDRLVTLVTELERHFPLLRRFDVSAVVEPTTEDRKRELREQYVTGEISESTFEQKLAELMDETPSERGTQAESQVSVTTEDRSRK</sequence>
<proteinExistence type="predicted"/>
<accession>A0ABD5QC38</accession>
<dbReference type="Proteomes" id="UP001595925">
    <property type="component" value="Unassembled WGS sequence"/>
</dbReference>
<keyword evidence="2" id="KW-1133">Transmembrane helix</keyword>
<evidence type="ECO:0000313" key="3">
    <source>
        <dbReference type="EMBL" id="MFC4987310.1"/>
    </source>
</evidence>
<comment type="caution">
    <text evidence="3">The sequence shown here is derived from an EMBL/GenBank/DDBJ whole genome shotgun (WGS) entry which is preliminary data.</text>
</comment>
<organism evidence="3 4">
    <name type="scientific">Saliphagus infecundisoli</name>
    <dbReference type="NCBI Taxonomy" id="1849069"/>
    <lineage>
        <taxon>Archaea</taxon>
        <taxon>Methanobacteriati</taxon>
        <taxon>Methanobacteriota</taxon>
        <taxon>Stenosarchaea group</taxon>
        <taxon>Halobacteria</taxon>
        <taxon>Halobacteriales</taxon>
        <taxon>Natrialbaceae</taxon>
        <taxon>Saliphagus</taxon>
    </lineage>
</organism>
<reference evidence="3 4" key="1">
    <citation type="journal article" date="2019" name="Int. J. Syst. Evol. Microbiol.">
        <title>The Global Catalogue of Microorganisms (GCM) 10K type strain sequencing project: providing services to taxonomists for standard genome sequencing and annotation.</title>
        <authorList>
            <consortium name="The Broad Institute Genomics Platform"/>
            <consortium name="The Broad Institute Genome Sequencing Center for Infectious Disease"/>
            <person name="Wu L."/>
            <person name="Ma J."/>
        </authorList>
    </citation>
    <scope>NUCLEOTIDE SEQUENCE [LARGE SCALE GENOMIC DNA]</scope>
    <source>
        <strain evidence="3 4">CGMCC 1.15824</strain>
    </source>
</reference>
<keyword evidence="4" id="KW-1185">Reference proteome</keyword>
<evidence type="ECO:0000256" key="2">
    <source>
        <dbReference type="SAM" id="Phobius"/>
    </source>
</evidence>
<feature type="transmembrane region" description="Helical" evidence="2">
    <location>
        <begin position="7"/>
        <end position="28"/>
    </location>
</feature>